<keyword evidence="2" id="KW-1185">Reference proteome</keyword>
<evidence type="ECO:0000313" key="2">
    <source>
        <dbReference type="Proteomes" id="UP000001882"/>
    </source>
</evidence>
<proteinExistence type="predicted"/>
<reference evidence="2" key="3">
    <citation type="journal article" date="2011" name="PLoS ONE">
        <title>Genome sequence of a mesophilic hydrogenotrophic methanogen Methanocella paludicola, the first cultivated representative of the order Methanocellales.</title>
        <authorList>
            <person name="Sakai S."/>
            <person name="Takaki Y."/>
            <person name="Shimamura S."/>
            <person name="Sekine M."/>
            <person name="Tajima T."/>
            <person name="Kosugi H."/>
            <person name="Ichikawa N."/>
            <person name="Tasumi E."/>
            <person name="Hiraki A.T."/>
            <person name="Shimizu A."/>
            <person name="Kato Y."/>
            <person name="Nishiko R."/>
            <person name="Mori K."/>
            <person name="Fujita N."/>
            <person name="Imachi H."/>
            <person name="Takai K."/>
        </authorList>
    </citation>
    <scope>NUCLEOTIDE SEQUENCE [LARGE SCALE GENOMIC DNA]</scope>
    <source>
        <strain evidence="2">DSM 17711 / JCM 13418 / NBRC 101707 / SANAE</strain>
    </source>
</reference>
<reference evidence="1 2" key="2">
    <citation type="journal article" date="2008" name="Int. J. Syst. Evol. Microbiol.">
        <title>Methanocella paludicola gen. nov., sp. nov., a methane-producing archaeon, the first isolate of the lineage 'Rice Cluster I', and proposal of the new archaeal order Methanocellales ord. nov.</title>
        <authorList>
            <person name="Sakai S."/>
            <person name="Imachi H."/>
            <person name="Hanada S."/>
            <person name="Ohashi A."/>
            <person name="Harada H."/>
            <person name="Kamagata Y."/>
        </authorList>
    </citation>
    <scope>NUCLEOTIDE SEQUENCE [LARGE SCALE GENOMIC DNA]</scope>
    <source>
        <strain evidence="2">DSM 17711 / JCM 13418 / NBRC 101707 / SANAE</strain>
    </source>
</reference>
<dbReference type="KEGG" id="mpd:MCP_2171"/>
<dbReference type="AlphaFoldDB" id="D1Z0M1"/>
<sequence>MDLRVHPTDNDIYIFAFIFRIMIQDFERDTELMELLDKLRCTMRDVRSQISIIEATISPCQKIEEKNYKDCINAVSTAEVEAIKFMKLNVELVDLLASLRRQVYSRHL</sequence>
<accession>D1Z0M1</accession>
<dbReference type="EMBL" id="AP011532">
    <property type="protein sequence ID" value="BAI62243.1"/>
    <property type="molecule type" value="Genomic_DNA"/>
</dbReference>
<protein>
    <submittedName>
        <fullName evidence="1">Uncharacterized protein</fullName>
    </submittedName>
</protein>
<dbReference type="InParanoid" id="D1Z0M1"/>
<reference evidence="1 2" key="1">
    <citation type="journal article" date="2007" name="Appl. Environ. Microbiol.">
        <title>Isolation of key methanogens for global methane emission from rice paddy fields: a novel isolate affiliated with the clone cluster rice cluster I.</title>
        <authorList>
            <person name="Sakai S."/>
            <person name="Imachi H."/>
            <person name="Sekiguchi Y."/>
            <person name="Ohashi A."/>
            <person name="Harada H."/>
            <person name="Kamagata Y."/>
        </authorList>
    </citation>
    <scope>NUCLEOTIDE SEQUENCE [LARGE SCALE GENOMIC DNA]</scope>
    <source>
        <strain evidence="2">DSM 17711 / JCM 13418 / NBRC 101707 / SANAE</strain>
    </source>
</reference>
<dbReference type="Proteomes" id="UP000001882">
    <property type="component" value="Chromosome"/>
</dbReference>
<name>D1Z0M1_METPS</name>
<dbReference type="STRING" id="304371.MCP_2171"/>
<organism evidence="1 2">
    <name type="scientific">Methanocella paludicola (strain DSM 17711 / JCM 13418 / NBRC 101707 / SANAE)</name>
    <dbReference type="NCBI Taxonomy" id="304371"/>
    <lineage>
        <taxon>Archaea</taxon>
        <taxon>Methanobacteriati</taxon>
        <taxon>Methanobacteriota</taxon>
        <taxon>Stenosarchaea group</taxon>
        <taxon>Methanomicrobia</taxon>
        <taxon>Methanocellales</taxon>
        <taxon>Methanocellaceae</taxon>
        <taxon>Methanocella</taxon>
    </lineage>
</organism>
<evidence type="ECO:0000313" key="1">
    <source>
        <dbReference type="EMBL" id="BAI62243.1"/>
    </source>
</evidence>
<gene>
    <name evidence="1" type="ordered locus">MCP_2171</name>
</gene>